<dbReference type="Pfam" id="PF00571">
    <property type="entry name" value="CBS"/>
    <property type="match status" value="1"/>
</dbReference>
<evidence type="ECO:0000256" key="3">
    <source>
        <dbReference type="ARBA" id="ARBA00022741"/>
    </source>
</evidence>
<dbReference type="Gene3D" id="3.40.50.300">
    <property type="entry name" value="P-loop containing nucleotide triphosphate hydrolases"/>
    <property type="match status" value="1"/>
</dbReference>
<dbReference type="Pfam" id="PF00005">
    <property type="entry name" value="ABC_tran"/>
    <property type="match status" value="1"/>
</dbReference>
<accession>A0A418WT13</accession>
<dbReference type="InterPro" id="IPR000644">
    <property type="entry name" value="CBS_dom"/>
</dbReference>
<proteinExistence type="inferred from homology"/>
<dbReference type="AlphaFoldDB" id="A0A418WT13"/>
<keyword evidence="5" id="KW-0129">CBS domain</keyword>
<evidence type="ECO:0000256" key="1">
    <source>
        <dbReference type="ARBA" id="ARBA00005417"/>
    </source>
</evidence>
<evidence type="ECO:0000256" key="5">
    <source>
        <dbReference type="PROSITE-ProRule" id="PRU00703"/>
    </source>
</evidence>
<dbReference type="Gene3D" id="3.10.580.10">
    <property type="entry name" value="CBS-domain"/>
    <property type="match status" value="1"/>
</dbReference>
<dbReference type="GO" id="GO:0016887">
    <property type="term" value="F:ATP hydrolysis activity"/>
    <property type="evidence" value="ECO:0007669"/>
    <property type="project" value="InterPro"/>
</dbReference>
<protein>
    <submittedName>
        <fullName evidence="8">ABC transporter ATP-binding protein</fullName>
    </submittedName>
</protein>
<dbReference type="InterPro" id="IPR046342">
    <property type="entry name" value="CBS_dom_sf"/>
</dbReference>
<dbReference type="InterPro" id="IPR017871">
    <property type="entry name" value="ABC_transporter-like_CS"/>
</dbReference>
<keyword evidence="4 8" id="KW-0067">ATP-binding</keyword>
<dbReference type="PANTHER" id="PTHR43117">
    <property type="entry name" value="OSMOPROTECTANT IMPORT ATP-BINDING PROTEIN OSMV"/>
    <property type="match status" value="1"/>
</dbReference>
<sequence length="311" mass="32992">MIELSGVTKHFGDRAAVDQVSLNVARGEICALVGTSGSGKSTTLRMINRLIEKDAGTIRIDGVDVDSQPVVELRRRIGYVIQSIGLFPHWSVARNVATVPALLGWPAAKANARVDELLALVGLDPAIYRDRSPHQLSGGQQQRVGFARALAADPDVLLMDEPFGAVDPVTRDSLQSELLRIHAATAKTIVLVTHDIDEAIRLASQIAVMDLGRIVQQGRPRDLLANPADGFVREFVGGTRRGLRLLKVSAVGDLVQAGPVPDGVPVPASTALDDALAQMIAQSRTALAVADDNGAVLGIVRLEDLVLRAAA</sequence>
<comment type="similarity">
    <text evidence="1">Belongs to the ABC transporter superfamily.</text>
</comment>
<dbReference type="FunFam" id="3.40.50.300:FF:000425">
    <property type="entry name" value="Probable ABC transporter, ATP-binding subunit"/>
    <property type="match status" value="1"/>
</dbReference>
<keyword evidence="3" id="KW-0547">Nucleotide-binding</keyword>
<dbReference type="InterPro" id="IPR003439">
    <property type="entry name" value="ABC_transporter-like_ATP-bd"/>
</dbReference>
<dbReference type="GO" id="GO:0015697">
    <property type="term" value="P:quaternary ammonium group transport"/>
    <property type="evidence" value="ECO:0007669"/>
    <property type="project" value="UniProtKB-ARBA"/>
</dbReference>
<evidence type="ECO:0000259" key="6">
    <source>
        <dbReference type="PROSITE" id="PS50893"/>
    </source>
</evidence>
<evidence type="ECO:0000256" key="4">
    <source>
        <dbReference type="ARBA" id="ARBA00022840"/>
    </source>
</evidence>
<dbReference type="EMBL" id="QYUK01000008">
    <property type="protein sequence ID" value="RJF94412.1"/>
    <property type="molecule type" value="Genomic_DNA"/>
</dbReference>
<dbReference type="SMART" id="SM00382">
    <property type="entry name" value="AAA"/>
    <property type="match status" value="1"/>
</dbReference>
<dbReference type="SUPFAM" id="SSF52540">
    <property type="entry name" value="P-loop containing nucleoside triphosphate hydrolases"/>
    <property type="match status" value="1"/>
</dbReference>
<organism evidence="8 9">
    <name type="scientific">Oleomonas cavernae</name>
    <dbReference type="NCBI Taxonomy" id="2320859"/>
    <lineage>
        <taxon>Bacteria</taxon>
        <taxon>Pseudomonadati</taxon>
        <taxon>Pseudomonadota</taxon>
        <taxon>Alphaproteobacteria</taxon>
        <taxon>Acetobacterales</taxon>
        <taxon>Acetobacteraceae</taxon>
        <taxon>Oleomonas</taxon>
    </lineage>
</organism>
<dbReference type="SUPFAM" id="SSF54631">
    <property type="entry name" value="CBS-domain pair"/>
    <property type="match status" value="1"/>
</dbReference>
<comment type="caution">
    <text evidence="8">The sequence shown here is derived from an EMBL/GenBank/DDBJ whole genome shotgun (WGS) entry which is preliminary data.</text>
</comment>
<gene>
    <name evidence="8" type="ORF">D3874_00755</name>
</gene>
<name>A0A418WT13_9PROT</name>
<dbReference type="OrthoDB" id="9802264at2"/>
<feature type="domain" description="CBS" evidence="7">
    <location>
        <begin position="259"/>
        <end position="311"/>
    </location>
</feature>
<dbReference type="PANTHER" id="PTHR43117:SF5">
    <property type="entry name" value="GLYCINE BETAINE UPTAKE SYSTEM ATP-BINDING PROTEIN YEHX"/>
    <property type="match status" value="1"/>
</dbReference>
<dbReference type="RefSeq" id="WP_119775411.1">
    <property type="nucleotide sequence ID" value="NZ_QYUK01000008.1"/>
</dbReference>
<keyword evidence="2" id="KW-0813">Transport</keyword>
<keyword evidence="9" id="KW-1185">Reference proteome</keyword>
<reference evidence="8 9" key="1">
    <citation type="submission" date="2018-09" db="EMBL/GenBank/DDBJ databases">
        <authorList>
            <person name="Zhu H."/>
        </authorList>
    </citation>
    <scope>NUCLEOTIDE SEQUENCE [LARGE SCALE GENOMIC DNA]</scope>
    <source>
        <strain evidence="8 9">K1W22B-8</strain>
    </source>
</reference>
<dbReference type="InterPro" id="IPR003593">
    <property type="entry name" value="AAA+_ATPase"/>
</dbReference>
<evidence type="ECO:0000313" key="8">
    <source>
        <dbReference type="EMBL" id="RJF94412.1"/>
    </source>
</evidence>
<evidence type="ECO:0000256" key="2">
    <source>
        <dbReference type="ARBA" id="ARBA00022448"/>
    </source>
</evidence>
<dbReference type="PROSITE" id="PS00211">
    <property type="entry name" value="ABC_TRANSPORTER_1"/>
    <property type="match status" value="1"/>
</dbReference>
<dbReference type="PROSITE" id="PS50893">
    <property type="entry name" value="ABC_TRANSPORTER_2"/>
    <property type="match status" value="1"/>
</dbReference>
<dbReference type="PROSITE" id="PS51371">
    <property type="entry name" value="CBS"/>
    <property type="match status" value="1"/>
</dbReference>
<dbReference type="GO" id="GO:0005524">
    <property type="term" value="F:ATP binding"/>
    <property type="evidence" value="ECO:0007669"/>
    <property type="project" value="UniProtKB-KW"/>
</dbReference>
<dbReference type="InterPro" id="IPR027417">
    <property type="entry name" value="P-loop_NTPase"/>
</dbReference>
<evidence type="ECO:0000313" key="9">
    <source>
        <dbReference type="Proteomes" id="UP000284605"/>
    </source>
</evidence>
<dbReference type="Proteomes" id="UP000284605">
    <property type="component" value="Unassembled WGS sequence"/>
</dbReference>
<feature type="domain" description="ABC transporter" evidence="6">
    <location>
        <begin position="2"/>
        <end position="236"/>
    </location>
</feature>
<evidence type="ECO:0000259" key="7">
    <source>
        <dbReference type="PROSITE" id="PS51371"/>
    </source>
</evidence>